<dbReference type="InterPro" id="IPR007484">
    <property type="entry name" value="Peptidase_M28"/>
</dbReference>
<evidence type="ECO:0000256" key="13">
    <source>
        <dbReference type="ARBA" id="ARBA00023180"/>
    </source>
</evidence>
<name>A0A086TKI8_9FUNG</name>
<evidence type="ECO:0000256" key="1">
    <source>
        <dbReference type="ARBA" id="ARBA00001947"/>
    </source>
</evidence>
<keyword evidence="5 16" id="KW-0812">Transmembrane</keyword>
<evidence type="ECO:0000256" key="11">
    <source>
        <dbReference type="ARBA" id="ARBA00023049"/>
    </source>
</evidence>
<accession>A0A086TKI8</accession>
<feature type="transmembrane region" description="Helical" evidence="16">
    <location>
        <begin position="444"/>
        <end position="468"/>
    </location>
</feature>
<keyword evidence="12 16" id="KW-0472">Membrane</keyword>
<keyword evidence="13" id="KW-0325">Glycoprotein</keyword>
<dbReference type="InterPro" id="IPR053974">
    <property type="entry name" value="ERMP1_1-A_TM"/>
</dbReference>
<reference evidence="19 20" key="1">
    <citation type="submission" date="2011-02" db="EMBL/GenBank/DDBJ databases">
        <title>The Genome Sequence of Mortierella verticillata NRRL 6337.</title>
        <authorList>
            <consortium name="The Broad Institute Genome Sequencing Platform"/>
            <person name="Russ C."/>
            <person name="Cuomo C."/>
            <person name="Burger G."/>
            <person name="Gray M.W."/>
            <person name="Holland P.W.H."/>
            <person name="King N."/>
            <person name="Lang F.B.F."/>
            <person name="Roger A.J."/>
            <person name="Ruiz-Trillo I."/>
            <person name="Young S.K."/>
            <person name="Zeng Q."/>
            <person name="Gargeya S."/>
            <person name="Alvarado L."/>
            <person name="Berlin A."/>
            <person name="Chapman S.B."/>
            <person name="Chen Z."/>
            <person name="Freedman E."/>
            <person name="Gellesch M."/>
            <person name="Goldberg J."/>
            <person name="Griggs A."/>
            <person name="Gujja S."/>
            <person name="Heilman E."/>
            <person name="Heiman D."/>
            <person name="Howarth C."/>
            <person name="Mehta T."/>
            <person name="Neiman D."/>
            <person name="Pearson M."/>
            <person name="Roberts A."/>
            <person name="Saif S."/>
            <person name="Shea T."/>
            <person name="Shenoy N."/>
            <person name="Sisk P."/>
            <person name="Stolte C."/>
            <person name="Sykes S."/>
            <person name="White J."/>
            <person name="Yandava C."/>
            <person name="Haas B."/>
            <person name="Nusbaum C."/>
            <person name="Birren B."/>
        </authorList>
    </citation>
    <scope>NUCLEOTIDE SEQUENCE [LARGE SCALE GENOMIC DNA]</scope>
    <source>
        <strain evidence="19 20">NRRL 6337</strain>
    </source>
</reference>
<evidence type="ECO:0000256" key="14">
    <source>
        <dbReference type="RuleBase" id="RU361240"/>
    </source>
</evidence>
<evidence type="ECO:0000259" key="17">
    <source>
        <dbReference type="Pfam" id="PF04389"/>
    </source>
</evidence>
<evidence type="ECO:0000256" key="2">
    <source>
        <dbReference type="ARBA" id="ARBA00004477"/>
    </source>
</evidence>
<dbReference type="AlphaFoldDB" id="A0A086TKI8"/>
<evidence type="ECO:0000256" key="12">
    <source>
        <dbReference type="ARBA" id="ARBA00023136"/>
    </source>
</evidence>
<dbReference type="GO" id="GO:0006508">
    <property type="term" value="P:proteolysis"/>
    <property type="evidence" value="ECO:0007669"/>
    <property type="project" value="UniProtKB-KW"/>
</dbReference>
<dbReference type="Pfam" id="PF22249">
    <property type="entry name" value="ERMP1-TM"/>
    <property type="match status" value="1"/>
</dbReference>
<evidence type="ECO:0000256" key="6">
    <source>
        <dbReference type="ARBA" id="ARBA00022723"/>
    </source>
</evidence>
<feature type="transmembrane region" description="Helical" evidence="16">
    <location>
        <begin position="651"/>
        <end position="672"/>
    </location>
</feature>
<dbReference type="Proteomes" id="UP000243308">
    <property type="component" value="Unassembled WGS sequence"/>
</dbReference>
<protein>
    <recommendedName>
        <fullName evidence="14">Peptide hydrolase</fullName>
        <ecNumber evidence="14">3.4.-.-</ecNumber>
    </recommendedName>
</protein>
<dbReference type="Gene3D" id="3.40.630.10">
    <property type="entry name" value="Zn peptidases"/>
    <property type="match status" value="1"/>
</dbReference>
<feature type="transmembrane region" description="Helical" evidence="16">
    <location>
        <begin position="591"/>
        <end position="608"/>
    </location>
</feature>
<feature type="transmembrane region" description="Helical" evidence="16">
    <location>
        <begin position="480"/>
        <end position="501"/>
    </location>
</feature>
<dbReference type="PANTHER" id="PTHR12147:SF22">
    <property type="entry name" value="ENDOPLASMIC RETICULUM METALLOPEPTIDASE 1"/>
    <property type="match status" value="1"/>
</dbReference>
<dbReference type="PANTHER" id="PTHR12147">
    <property type="entry name" value="METALLOPEPTIDASE M28 FAMILY MEMBER"/>
    <property type="match status" value="1"/>
</dbReference>
<dbReference type="GO" id="GO:0008235">
    <property type="term" value="F:metalloexopeptidase activity"/>
    <property type="evidence" value="ECO:0007669"/>
    <property type="project" value="InterPro"/>
</dbReference>
<comment type="cofactor">
    <cofactor evidence="1">
        <name>Zn(2+)</name>
        <dbReference type="ChEBI" id="CHEBI:29105"/>
    </cofactor>
</comment>
<dbReference type="SUPFAM" id="SSF53187">
    <property type="entry name" value="Zn-dependent exopeptidases"/>
    <property type="match status" value="1"/>
</dbReference>
<evidence type="ECO:0000256" key="16">
    <source>
        <dbReference type="SAM" id="Phobius"/>
    </source>
</evidence>
<organism evidence="19 20">
    <name type="scientific">Podila verticillata NRRL 6337</name>
    <dbReference type="NCBI Taxonomy" id="1069443"/>
    <lineage>
        <taxon>Eukaryota</taxon>
        <taxon>Fungi</taxon>
        <taxon>Fungi incertae sedis</taxon>
        <taxon>Mucoromycota</taxon>
        <taxon>Mortierellomycotina</taxon>
        <taxon>Mortierellomycetes</taxon>
        <taxon>Mortierellales</taxon>
        <taxon>Mortierellaceae</taxon>
        <taxon>Podila</taxon>
    </lineage>
</organism>
<proteinExistence type="inferred from homology"/>
<feature type="transmembrane region" description="Helical" evidence="16">
    <location>
        <begin position="521"/>
        <end position="554"/>
    </location>
</feature>
<feature type="compositionally biased region" description="Basic and acidic residues" evidence="15">
    <location>
        <begin position="31"/>
        <end position="46"/>
    </location>
</feature>
<evidence type="ECO:0000256" key="3">
    <source>
        <dbReference type="ARBA" id="ARBA00010918"/>
    </source>
</evidence>
<feature type="domain" description="Endoplasmic reticulum metallopeptidase 1/1-A TM" evidence="18">
    <location>
        <begin position="445"/>
        <end position="657"/>
    </location>
</feature>
<keyword evidence="4 14" id="KW-0645">Protease</keyword>
<dbReference type="Pfam" id="PF04389">
    <property type="entry name" value="Peptidase_M28"/>
    <property type="match status" value="1"/>
</dbReference>
<keyword evidence="7 14" id="KW-0378">Hydrolase</keyword>
<feature type="region of interest" description="Disordered" evidence="15">
    <location>
        <begin position="1"/>
        <end position="46"/>
    </location>
</feature>
<feature type="transmembrane region" description="Helical" evidence="16">
    <location>
        <begin position="620"/>
        <end position="639"/>
    </location>
</feature>
<evidence type="ECO:0000256" key="7">
    <source>
        <dbReference type="ARBA" id="ARBA00022801"/>
    </source>
</evidence>
<comment type="subcellular location">
    <subcellularLocation>
        <location evidence="2">Endoplasmic reticulum membrane</location>
        <topology evidence="2">Multi-pass membrane protein</topology>
    </subcellularLocation>
</comment>
<dbReference type="GO" id="GO:0046872">
    <property type="term" value="F:metal ion binding"/>
    <property type="evidence" value="ECO:0007669"/>
    <property type="project" value="UniProtKB-KW"/>
</dbReference>
<keyword evidence="9 14" id="KW-0862">Zinc</keyword>
<dbReference type="InterPro" id="IPR045175">
    <property type="entry name" value="M28_fam"/>
</dbReference>
<dbReference type="OrthoDB" id="76293at2759"/>
<keyword evidence="6 14" id="KW-0479">Metal-binding</keyword>
<keyword evidence="10 16" id="KW-1133">Transmembrane helix</keyword>
<gene>
    <name evidence="19" type="ORF">MVEG_11674</name>
</gene>
<dbReference type="EMBL" id="KN042432">
    <property type="protein sequence ID" value="KFH62465.1"/>
    <property type="molecule type" value="Genomic_DNA"/>
</dbReference>
<evidence type="ECO:0000256" key="4">
    <source>
        <dbReference type="ARBA" id="ARBA00022670"/>
    </source>
</evidence>
<evidence type="ECO:0000256" key="5">
    <source>
        <dbReference type="ARBA" id="ARBA00022692"/>
    </source>
</evidence>
<dbReference type="CDD" id="cd03875">
    <property type="entry name" value="M28_Fxna_like"/>
    <property type="match status" value="1"/>
</dbReference>
<feature type="transmembrane region" description="Helical" evidence="16">
    <location>
        <begin position="65"/>
        <end position="86"/>
    </location>
</feature>
<dbReference type="FunFam" id="3.40.630.10:FF:000008">
    <property type="entry name" value="Endoplasmic reticulum metallopeptidase 1"/>
    <property type="match status" value="1"/>
</dbReference>
<evidence type="ECO:0000259" key="18">
    <source>
        <dbReference type="Pfam" id="PF22249"/>
    </source>
</evidence>
<evidence type="ECO:0000313" key="19">
    <source>
        <dbReference type="EMBL" id="KFH62465.1"/>
    </source>
</evidence>
<sequence>MAAHSDALPVLKQRHPNNNHQSDTPPTAGLHDIKDDTLSGTDEKKPLLSNTSLSTTQLFKAAPAWLYYIGFLALLFGAAFQAHYALPAPVSELYNPTTGQAQFAESNVRRIVKHLSEEIGYRIVGTEQDQETQTYLLSEIKALEKQAEVQALRGVNGLPMFETWVQAADGSHQFDFMSKAVMKMYTNMTNIIVRLSCGPECDKNAILLNGHYDTTLGSPGAVDDALPIGVMLEIIRIISQRPAPKMNSLIFLFNGGEESLQDASHSFITNHELKDKVKAVINLEGCGTTGPEILFQANSRPMVEAYGRVPYPHGTVMGNDLFGTGVILSDTDFRQFVEYGKLTGLDMAVYKNSYLYHTHLDLDEHMEQGLPQHMGENTLALATYLADNISLEDLDKTSSVVYFDVFGIFFVMYSMKTATIAHVALSLLALWTVIIGASRPTLRSVGSVFISCIAAMLVPNVTAIGLQLLGSSMVWFTHEWYSLIIFGPLSAFGIFLVQYIAHDSKASNGANELSTLSGIQMFYTAALVLGTSVGLASSYFLAMYSLFASVALIYNHQRVQARSIGSGGQNAVTATVDYGTYFVASAIQTPYFTYLAFSLLDLVVPLTGRTGVDAPVDNVMAVITGFGTFSFSPAIMAFAHRFGRKVLMRILIGLAVAQLAILLISAATLPVYDTMHPKRVLVQHLRNLTSGESLLHVAHADPGPILPYVAEVEATFDAKATFRSGSQHPNDWNSVYPFSQFLDSYVIDTTLYIRAHTTNKTIANSDKPLTELIEDAPKLVAENIRYDPVTGVRSMTVLCTHPNYIWTVSSFDAEVVSWSLNIPVPSKEQFHYVVRNAGGYRSDGWRLDLSYRVEDDEVGEADRLRVELTAIETEGFGKDIERELKGSGDIGVLRQIVKTRPDYVTLTYFSSVVSTFHL</sequence>
<keyword evidence="11" id="KW-0482">Metalloprotease</keyword>
<dbReference type="EC" id="3.4.-.-" evidence="14"/>
<evidence type="ECO:0000313" key="20">
    <source>
        <dbReference type="Proteomes" id="UP000243308"/>
    </source>
</evidence>
<keyword evidence="8" id="KW-0256">Endoplasmic reticulum</keyword>
<evidence type="ECO:0000256" key="8">
    <source>
        <dbReference type="ARBA" id="ARBA00022824"/>
    </source>
</evidence>
<feature type="transmembrane region" description="Helical" evidence="16">
    <location>
        <begin position="419"/>
        <end position="438"/>
    </location>
</feature>
<comment type="similarity">
    <text evidence="3 14">Belongs to the peptidase M28 family.</text>
</comment>
<evidence type="ECO:0000256" key="10">
    <source>
        <dbReference type="ARBA" id="ARBA00022989"/>
    </source>
</evidence>
<evidence type="ECO:0000256" key="15">
    <source>
        <dbReference type="SAM" id="MobiDB-lite"/>
    </source>
</evidence>
<evidence type="ECO:0000256" key="9">
    <source>
        <dbReference type="ARBA" id="ARBA00022833"/>
    </source>
</evidence>
<keyword evidence="20" id="KW-1185">Reference proteome</keyword>
<dbReference type="InterPro" id="IPR048024">
    <property type="entry name" value="Fxna-like_M28_dom"/>
</dbReference>
<dbReference type="GO" id="GO:0005789">
    <property type="term" value="C:endoplasmic reticulum membrane"/>
    <property type="evidence" value="ECO:0007669"/>
    <property type="project" value="UniProtKB-SubCell"/>
</dbReference>
<feature type="domain" description="Peptidase M28" evidence="17">
    <location>
        <begin position="190"/>
        <end position="381"/>
    </location>
</feature>